<dbReference type="GO" id="GO:0004222">
    <property type="term" value="F:metalloendopeptidase activity"/>
    <property type="evidence" value="ECO:0007669"/>
    <property type="project" value="TreeGrafter"/>
</dbReference>
<organism evidence="2">
    <name type="scientific">hydrothermal vent metagenome</name>
    <dbReference type="NCBI Taxonomy" id="652676"/>
    <lineage>
        <taxon>unclassified sequences</taxon>
        <taxon>metagenomes</taxon>
        <taxon>ecological metagenomes</taxon>
    </lineage>
</organism>
<dbReference type="PANTHER" id="PTHR21666:SF270">
    <property type="entry name" value="MUREIN HYDROLASE ACTIVATOR ENVC"/>
    <property type="match status" value="1"/>
</dbReference>
<name>A0A3B0S6Z5_9ZZZZ</name>
<dbReference type="EMBL" id="UOEI01000291">
    <property type="protein sequence ID" value="VAW00728.1"/>
    <property type="molecule type" value="Genomic_DNA"/>
</dbReference>
<evidence type="ECO:0000313" key="2">
    <source>
        <dbReference type="EMBL" id="VAW00728.1"/>
    </source>
</evidence>
<dbReference type="InterPro" id="IPR050570">
    <property type="entry name" value="Cell_wall_metabolism_enzyme"/>
</dbReference>
<feature type="domain" description="M23ase beta-sheet core" evidence="1">
    <location>
        <begin position="67"/>
        <end position="119"/>
    </location>
</feature>
<dbReference type="AlphaFoldDB" id="A0A3B0S6Z5"/>
<proteinExistence type="predicted"/>
<gene>
    <name evidence="2" type="ORF">MNBD_ACTINO01-2465</name>
</gene>
<dbReference type="InterPro" id="IPR011055">
    <property type="entry name" value="Dup_hybrid_motif"/>
</dbReference>
<dbReference type="SUPFAM" id="SSF51261">
    <property type="entry name" value="Duplicated hybrid motif"/>
    <property type="match status" value="1"/>
</dbReference>
<dbReference type="InterPro" id="IPR016047">
    <property type="entry name" value="M23ase_b-sheet_dom"/>
</dbReference>
<evidence type="ECO:0000259" key="1">
    <source>
        <dbReference type="Pfam" id="PF01551"/>
    </source>
</evidence>
<dbReference type="Pfam" id="PF01551">
    <property type="entry name" value="Peptidase_M23"/>
    <property type="match status" value="1"/>
</dbReference>
<protein>
    <recommendedName>
        <fullName evidence="1">M23ase beta-sheet core domain-containing protein</fullName>
    </recommendedName>
</protein>
<dbReference type="PANTHER" id="PTHR21666">
    <property type="entry name" value="PEPTIDASE-RELATED"/>
    <property type="match status" value="1"/>
</dbReference>
<accession>A0A3B0S6Z5</accession>
<sequence length="202" mass="21597">MHTIILRSLAFVAMISITLAGFQAAISPTPASAAPQDANFTFAVFPVDSSFALVKDSWGARRPGGRRHKGTDIIAPRGTPVLAVSSGVIIEMDYRPSSGYYVRIDHGDGWQSVYLHLNNDTFGTDDGAGGTWSAFYPTLTVGTEVFAGDVIGYVGDSGNAEDTIPHAHVAVTLDGTKINPYPLVMDALEREERTVRASLEPI</sequence>
<dbReference type="Gene3D" id="2.70.70.10">
    <property type="entry name" value="Glucose Permease (Domain IIA)"/>
    <property type="match status" value="1"/>
</dbReference>
<reference evidence="2" key="1">
    <citation type="submission" date="2018-06" db="EMBL/GenBank/DDBJ databases">
        <authorList>
            <person name="Zhirakovskaya E."/>
        </authorList>
    </citation>
    <scope>NUCLEOTIDE SEQUENCE</scope>
</reference>
<dbReference type="CDD" id="cd12797">
    <property type="entry name" value="M23_peptidase"/>
    <property type="match status" value="1"/>
</dbReference>